<evidence type="ECO:0000313" key="3">
    <source>
        <dbReference type="Proteomes" id="UP000199608"/>
    </source>
</evidence>
<gene>
    <name evidence="2" type="ORF">SAMN04487931_11292</name>
</gene>
<sequence length="1846" mass="208683">MTRYLLIRLMGAVFYFFVTGYGHAAVDDLQMHLLNAYDLPLRWDNIENKKNIIEGPCPRYSREYRMHLITLEPGEAVKVKIPEQRMLRLISQDHETGLAPLKISMSNGTGLHAFLKVPMTPDKLSALIDPDTNDPVICKIFLPTYIKHNISIALFFSRQEPLGTLAPARKLIPLEGTAVSVSHQDTAGSASFWRLTADKPSRISLDGPARLVVENRLVYPERESFRRLRYGLKVFMDEKTHAVLDFETVPESSRLIFINGIPRLCGRIKTSFLTLPKGNHTLTLVPRSDLIVRVIKQEDPDYLLAKFNAPKTYKKSMDTVLSQKTVVMPLNKMFDIIPNPAFSFSQIEAAAKKTAQDNTRPQSGLFSASLMEKLAETRPDAPQLKREAKNLYEGHTFFRNLLPRIKPDNKSQERLGFILPRLRRAGDTRMVVAQQHRQRLVSLIQKGYFLSVPNDKTRPLVYTIPKRTAWSKLRVILEPNNLETGILEPGNGAKNFFVQFNGKPKLCFTAETKYDVTQDMFRITPAEAGLVLRQLEKTLSDPCLDPKKLIQPSYFELDLPPGADEFSLWGEKKFTGRAAIQYLDSKPYVMSESDYLWIGKHKKICPGLFDDFAVRLSSGRSTKFSKSYEEGQENIIRNLKNFQTSLVRMIRSNHAVFTASQADTQAASKANQRPGKADHRAACTAFQTDCQAVKRSYPFGAMFSDARTNALVKKARYLEDQNQALPALEKWSAVFHNTAGQIRCTAALKIADQLMSLGETYLAEAWLKQLFINAAQPVSDSAFERLLKFYRQAKDCSQVMALYCTRAVRYPTPNHIRDLTQLLVEQGQFSQALFLAAVLPSDIQPVMPLLKAAGTLGWVRVYDDLVTRLNSSEQAAYWTGMGLLYQSKPEQACKILDSAGKPGKILQTAVERGLEINSALFSATPAKRLQGILDWEAWSSGLPLDYHWQTASDSVMDYDGSVTLYTLPRDLYSQSFRAVPSKPVTARFHGPGTLKVIVRVLHEQTDKLPDTMPMNGWFTIQHNNKDHLVPIVNNLPVQAMVISGDNTHTPGTSISHDINLIPGANDIEVYSATTPLLAAFQVLRPDRPLTGILPQLTTANVDAVLKGQIMQSSCSGGSAAARELAGYDSHSPKTLPQIPVLSRKDLENRRKAKQQVKTPEPLYPEPLYPDTSYLEPFSKQGFSSEKDLVFKTMSQLVLAAEKHPENILQIEADARQLFTKYSHLKGLKGLLGQITRQTSWEPVSMVEANAGIESFPLAGWEPESDTLRIRKALLSPVSSGEQIITKENNLVLFMNNTRPVLLKADISLLDLPFLQPAFVKFFYQLDDQAPEFITLFPGMTAHQAAIRVSKGSHRLTIGISDSYSNQFLKVKFCENPSVTKTYSAEKSVGKTLTNSTCTELLTDNPPKRSFYRATHKDPVRVHIQGPAWIRIDTLKNNDTRVEHQYMNPGWHTLVLEPDKNKSQALFRVHRRAKAIFPPDPLNPRLVKADFDLVPAPHENFLQDFSPGNTVCFQDAYALGSQEDGTWSLAGSYKNLFNSLEDEAEEDQGHIYEILATHHYYHETLPGYTDTGFLTRFRQNAGPVIGLTQDFYYYPRQVPLGLNLTGRIYLQNPDADTFAMFDNSPAEYSGLFKARIFQKRPLYLKFGLNSGLKAFHIPSFSLFGRILSMDDANQYPNRLVDRDIFTDYKNDHRAGATLSEYASYMPWLDTVWFLQGSISSNENMNLLQPDNMKMKIGWKQLLGNFQANLSYGHRYYFSDEDRSADIKRNTGTLELFWNHWTRDQQRLTLGLTLEQDLDNSDTAIEFSGVWFFSKGRGLKDIRPGALDFFNIHKRNMPQKNNTFIRNH</sequence>
<protein>
    <submittedName>
        <fullName evidence="2">Uncharacterized protein</fullName>
    </submittedName>
</protein>
<organism evidence="2 3">
    <name type="scientific">Desulfobacula phenolica</name>
    <dbReference type="NCBI Taxonomy" id="90732"/>
    <lineage>
        <taxon>Bacteria</taxon>
        <taxon>Pseudomonadati</taxon>
        <taxon>Thermodesulfobacteriota</taxon>
        <taxon>Desulfobacteria</taxon>
        <taxon>Desulfobacterales</taxon>
        <taxon>Desulfobacteraceae</taxon>
        <taxon>Desulfobacula</taxon>
    </lineage>
</organism>
<evidence type="ECO:0000256" key="1">
    <source>
        <dbReference type="SAM" id="MobiDB-lite"/>
    </source>
</evidence>
<reference evidence="3" key="1">
    <citation type="submission" date="2016-10" db="EMBL/GenBank/DDBJ databases">
        <authorList>
            <person name="Varghese N."/>
            <person name="Submissions S."/>
        </authorList>
    </citation>
    <scope>NUCLEOTIDE SEQUENCE [LARGE SCALE GENOMIC DNA]</scope>
    <source>
        <strain evidence="3">DSM 3384</strain>
    </source>
</reference>
<dbReference type="RefSeq" id="WP_092237165.1">
    <property type="nucleotide sequence ID" value="NZ_FNLL01000012.1"/>
</dbReference>
<name>A0A1H2JI90_9BACT</name>
<dbReference type="EMBL" id="FNLL01000012">
    <property type="protein sequence ID" value="SDU55785.1"/>
    <property type="molecule type" value="Genomic_DNA"/>
</dbReference>
<dbReference type="Proteomes" id="UP000199608">
    <property type="component" value="Unassembled WGS sequence"/>
</dbReference>
<proteinExistence type="predicted"/>
<keyword evidence="3" id="KW-1185">Reference proteome</keyword>
<feature type="region of interest" description="Disordered" evidence="1">
    <location>
        <begin position="1127"/>
        <end position="1165"/>
    </location>
</feature>
<accession>A0A1H2JI90</accession>
<evidence type="ECO:0000313" key="2">
    <source>
        <dbReference type="EMBL" id="SDU55785.1"/>
    </source>
</evidence>